<dbReference type="AlphaFoldDB" id="X1FZW1"/>
<evidence type="ECO:0000313" key="1">
    <source>
        <dbReference type="EMBL" id="GAH34884.1"/>
    </source>
</evidence>
<organism evidence="1">
    <name type="scientific">marine sediment metagenome</name>
    <dbReference type="NCBI Taxonomy" id="412755"/>
    <lineage>
        <taxon>unclassified sequences</taxon>
        <taxon>metagenomes</taxon>
        <taxon>ecological metagenomes</taxon>
    </lineage>
</organism>
<accession>X1FZW1</accession>
<dbReference type="EMBL" id="BARU01005336">
    <property type="protein sequence ID" value="GAH34884.1"/>
    <property type="molecule type" value="Genomic_DNA"/>
</dbReference>
<name>X1FZW1_9ZZZZ</name>
<gene>
    <name evidence="1" type="ORF">S03H2_10372</name>
</gene>
<comment type="caution">
    <text evidence="1">The sequence shown here is derived from an EMBL/GenBank/DDBJ whole genome shotgun (WGS) entry which is preliminary data.</text>
</comment>
<sequence>MTTEEKKELRRLLDLHQIKSLFYTEKNNEGGAYHILRWSDEENEWIEDLIEGEVEDSWKRQVKK</sequence>
<reference evidence="1" key="1">
    <citation type="journal article" date="2014" name="Front. Microbiol.">
        <title>High frequency of phylogenetically diverse reductive dehalogenase-homologous genes in deep subseafloor sedimentary metagenomes.</title>
        <authorList>
            <person name="Kawai M."/>
            <person name="Futagami T."/>
            <person name="Toyoda A."/>
            <person name="Takaki Y."/>
            <person name="Nishi S."/>
            <person name="Hori S."/>
            <person name="Arai W."/>
            <person name="Tsubouchi T."/>
            <person name="Morono Y."/>
            <person name="Uchiyama I."/>
            <person name="Ito T."/>
            <person name="Fujiyama A."/>
            <person name="Inagaki F."/>
            <person name="Takami H."/>
        </authorList>
    </citation>
    <scope>NUCLEOTIDE SEQUENCE</scope>
    <source>
        <strain evidence="1">Expedition CK06-06</strain>
    </source>
</reference>
<protein>
    <submittedName>
        <fullName evidence="1">Uncharacterized protein</fullName>
    </submittedName>
</protein>
<proteinExistence type="predicted"/>